<organism evidence="2 3">
    <name type="scientific">Vibrio gazogenes DSM 21264 = NBRC 103151</name>
    <dbReference type="NCBI Taxonomy" id="1123492"/>
    <lineage>
        <taxon>Bacteria</taxon>
        <taxon>Pseudomonadati</taxon>
        <taxon>Pseudomonadota</taxon>
        <taxon>Gammaproteobacteria</taxon>
        <taxon>Vibrionales</taxon>
        <taxon>Vibrionaceae</taxon>
        <taxon>Vibrio</taxon>
    </lineage>
</organism>
<keyword evidence="1" id="KW-0472">Membrane</keyword>
<name>A0A1M5ENG6_VIBGA</name>
<accession>A0A1M5ENG6</accession>
<keyword evidence="1" id="KW-0812">Transmembrane</keyword>
<gene>
    <name evidence="2" type="ORF">SAMN02745781_03217</name>
</gene>
<dbReference type="RefSeq" id="WP_072961542.1">
    <property type="nucleotide sequence ID" value="NZ_FQUH01000017.1"/>
</dbReference>
<evidence type="ECO:0000256" key="1">
    <source>
        <dbReference type="SAM" id="Phobius"/>
    </source>
</evidence>
<dbReference type="Proteomes" id="UP000184159">
    <property type="component" value="Unassembled WGS sequence"/>
</dbReference>
<evidence type="ECO:0000313" key="3">
    <source>
        <dbReference type="Proteomes" id="UP000184159"/>
    </source>
</evidence>
<feature type="transmembrane region" description="Helical" evidence="1">
    <location>
        <begin position="50"/>
        <end position="73"/>
    </location>
</feature>
<proteinExistence type="predicted"/>
<keyword evidence="1" id="KW-1133">Transmembrane helix</keyword>
<sequence length="223" mass="24562">MNPYEQYKKNGLSKPIALKPTLKMHLSVWGGGLFLILCCFLALRDNDIKINLIGILGMVFSGFALALFVSVLLRGRDKGLVEFSESGLWLSSIGITLPWHAIGPAWINTTSHDGGKTDEAVFIVKGIDNYTSEVGLFSRIFIKLLKRTLNIGKEGSIDFGLDSLLYLLDSRESFDEIAEQMAFVRQQTGDDPSAILLNIPAPFRVGISSNELVAIINSEVLKK</sequence>
<dbReference type="EMBL" id="FQUH01000017">
    <property type="protein sequence ID" value="SHF80641.1"/>
    <property type="molecule type" value="Genomic_DNA"/>
</dbReference>
<protein>
    <submittedName>
        <fullName evidence="2">Uncharacterized protein</fullName>
    </submittedName>
</protein>
<feature type="transmembrane region" description="Helical" evidence="1">
    <location>
        <begin position="26"/>
        <end position="44"/>
    </location>
</feature>
<evidence type="ECO:0000313" key="2">
    <source>
        <dbReference type="EMBL" id="SHF80641.1"/>
    </source>
</evidence>
<reference evidence="3" key="1">
    <citation type="submission" date="2016-11" db="EMBL/GenBank/DDBJ databases">
        <authorList>
            <person name="Varghese N."/>
            <person name="Submissions S."/>
        </authorList>
    </citation>
    <scope>NUCLEOTIDE SEQUENCE [LARGE SCALE GENOMIC DNA]</scope>
    <source>
        <strain evidence="3">DSM 21264</strain>
    </source>
</reference>
<keyword evidence="3" id="KW-1185">Reference proteome</keyword>
<dbReference type="AlphaFoldDB" id="A0A1M5ENG6"/>